<organism evidence="1 2">
    <name type="scientific">Lunatimonas lonarensis</name>
    <dbReference type="NCBI Taxonomy" id="1232681"/>
    <lineage>
        <taxon>Bacteria</taxon>
        <taxon>Pseudomonadati</taxon>
        <taxon>Bacteroidota</taxon>
        <taxon>Cytophagia</taxon>
        <taxon>Cytophagales</taxon>
        <taxon>Cyclobacteriaceae</taxon>
    </lineage>
</organism>
<protein>
    <submittedName>
        <fullName evidence="1">Uncharacterized protein</fullName>
    </submittedName>
</protein>
<comment type="caution">
    <text evidence="1">The sequence shown here is derived from an EMBL/GenBank/DDBJ whole genome shotgun (WGS) entry which is preliminary data.</text>
</comment>
<dbReference type="EMBL" id="AQHR01000021">
    <property type="protein sequence ID" value="EON78925.1"/>
    <property type="molecule type" value="Genomic_DNA"/>
</dbReference>
<dbReference type="AlphaFoldDB" id="R7ZXP0"/>
<evidence type="ECO:0000313" key="2">
    <source>
        <dbReference type="Proteomes" id="UP000013909"/>
    </source>
</evidence>
<dbReference type="STRING" id="1232681.ADIS_0518"/>
<reference evidence="1 2" key="1">
    <citation type="submission" date="2013-02" db="EMBL/GenBank/DDBJ databases">
        <title>A novel strain isolated from Lonar lake, Maharashtra, India.</title>
        <authorList>
            <person name="Singh A."/>
        </authorList>
    </citation>
    <scope>NUCLEOTIDE SEQUENCE [LARGE SCALE GENOMIC DNA]</scope>
    <source>
        <strain evidence="1 2">AK24</strain>
    </source>
</reference>
<gene>
    <name evidence="1" type="ORF">ADIS_0518</name>
</gene>
<sequence length="53" mass="6166">MATGEIQRDVIYQIEPFENRLLTQPVFFLPILILRCANTGRWVCCHFLNKGLS</sequence>
<proteinExistence type="predicted"/>
<dbReference type="Proteomes" id="UP000013909">
    <property type="component" value="Unassembled WGS sequence"/>
</dbReference>
<keyword evidence="2" id="KW-1185">Reference proteome</keyword>
<evidence type="ECO:0000313" key="1">
    <source>
        <dbReference type="EMBL" id="EON78925.1"/>
    </source>
</evidence>
<name>R7ZXP0_9BACT</name>
<accession>R7ZXP0</accession>